<dbReference type="Pfam" id="PF00345">
    <property type="entry name" value="PapD_N"/>
    <property type="match status" value="1"/>
</dbReference>
<comment type="caution">
    <text evidence="9">The sequence shown here is derived from an EMBL/GenBank/DDBJ whole genome shotgun (WGS) entry which is preliminary data.</text>
</comment>
<comment type="similarity">
    <text evidence="2">Belongs to the periplasmic pilus chaperone family.</text>
</comment>
<evidence type="ECO:0000259" key="7">
    <source>
        <dbReference type="Pfam" id="PF00345"/>
    </source>
</evidence>
<dbReference type="Proteomes" id="UP000216021">
    <property type="component" value="Unassembled WGS sequence"/>
</dbReference>
<organism evidence="9 10">
    <name type="scientific">Serratia oryzae</name>
    <dbReference type="NCBI Taxonomy" id="2034155"/>
    <lineage>
        <taxon>Bacteria</taxon>
        <taxon>Pseudomonadati</taxon>
        <taxon>Pseudomonadota</taxon>
        <taxon>Gammaproteobacteria</taxon>
        <taxon>Enterobacterales</taxon>
        <taxon>Yersiniaceae</taxon>
        <taxon>Serratia</taxon>
    </lineage>
</organism>
<dbReference type="Pfam" id="PF02753">
    <property type="entry name" value="PapD_C"/>
    <property type="match status" value="1"/>
</dbReference>
<dbReference type="STRING" id="2034155.BMI79_10570"/>
<dbReference type="SUPFAM" id="SSF49354">
    <property type="entry name" value="PapD-like"/>
    <property type="match status" value="1"/>
</dbReference>
<dbReference type="GO" id="GO:0071555">
    <property type="term" value="P:cell wall organization"/>
    <property type="evidence" value="ECO:0007669"/>
    <property type="project" value="InterPro"/>
</dbReference>
<feature type="signal peptide" evidence="6">
    <location>
        <begin position="1"/>
        <end position="20"/>
    </location>
</feature>
<dbReference type="PANTHER" id="PTHR30251">
    <property type="entry name" value="PILUS ASSEMBLY CHAPERONE"/>
    <property type="match status" value="1"/>
</dbReference>
<proteinExistence type="inferred from homology"/>
<accession>A0A1S8CL89</accession>
<dbReference type="Gene3D" id="2.60.40.10">
    <property type="entry name" value="Immunoglobulins"/>
    <property type="match status" value="2"/>
</dbReference>
<dbReference type="InterPro" id="IPR008962">
    <property type="entry name" value="PapD-like_sf"/>
</dbReference>
<evidence type="ECO:0000256" key="1">
    <source>
        <dbReference type="ARBA" id="ARBA00004418"/>
    </source>
</evidence>
<evidence type="ECO:0000313" key="9">
    <source>
        <dbReference type="EMBL" id="OMQ22874.1"/>
    </source>
</evidence>
<feature type="chain" id="PRO_5012278040" evidence="6">
    <location>
        <begin position="21"/>
        <end position="231"/>
    </location>
</feature>
<gene>
    <name evidence="9" type="ORF">BMI79_10570</name>
</gene>
<keyword evidence="4" id="KW-0574">Periplasm</keyword>
<dbReference type="AlphaFoldDB" id="A0A1S8CL89"/>
<feature type="domain" description="Pili assembly chaperone N-terminal" evidence="7">
    <location>
        <begin position="24"/>
        <end position="142"/>
    </location>
</feature>
<dbReference type="RefSeq" id="WP_076942162.1">
    <property type="nucleotide sequence ID" value="NZ_MOXD01000005.1"/>
</dbReference>
<evidence type="ECO:0000256" key="4">
    <source>
        <dbReference type="ARBA" id="ARBA00022764"/>
    </source>
</evidence>
<dbReference type="InterPro" id="IPR016147">
    <property type="entry name" value="Pili_assmbl_chaperone_N"/>
</dbReference>
<evidence type="ECO:0000313" key="10">
    <source>
        <dbReference type="Proteomes" id="UP000216021"/>
    </source>
</evidence>
<comment type="subcellular location">
    <subcellularLocation>
        <location evidence="1">Periplasm</location>
    </subcellularLocation>
</comment>
<evidence type="ECO:0000256" key="6">
    <source>
        <dbReference type="SAM" id="SignalP"/>
    </source>
</evidence>
<evidence type="ECO:0000256" key="5">
    <source>
        <dbReference type="ARBA" id="ARBA00023186"/>
    </source>
</evidence>
<dbReference type="EMBL" id="MOXD01000005">
    <property type="protein sequence ID" value="OMQ22874.1"/>
    <property type="molecule type" value="Genomic_DNA"/>
</dbReference>
<keyword evidence="5" id="KW-0143">Chaperone</keyword>
<evidence type="ECO:0000259" key="8">
    <source>
        <dbReference type="Pfam" id="PF02753"/>
    </source>
</evidence>
<dbReference type="OrthoDB" id="9131059at2"/>
<dbReference type="PRINTS" id="PR00969">
    <property type="entry name" value="CHAPERONPILI"/>
</dbReference>
<dbReference type="PANTHER" id="PTHR30251:SF1">
    <property type="entry name" value="FIMBRIAL CHAPARONE"/>
    <property type="match status" value="1"/>
</dbReference>
<dbReference type="InterPro" id="IPR016148">
    <property type="entry name" value="Pili_assmbl_chaperone_C"/>
</dbReference>
<feature type="domain" description="Pili assembly chaperone C-terminal" evidence="8">
    <location>
        <begin position="164"/>
        <end position="221"/>
    </location>
</feature>
<reference evidence="9 10" key="1">
    <citation type="submission" date="2016-11" db="EMBL/GenBank/DDBJ databases">
        <title>Rahnella oryzae sp. nov., isolated from rice root.</title>
        <authorList>
            <person name="Zhang X.-X."/>
            <person name="Zhang J."/>
        </authorList>
    </citation>
    <scope>NUCLEOTIDE SEQUENCE [LARGE SCALE GENOMIC DNA]</scope>
    <source>
        <strain evidence="9 10">J11-6</strain>
    </source>
</reference>
<dbReference type="InterPro" id="IPR001829">
    <property type="entry name" value="Pili_assmbl_chaperone_bac"/>
</dbReference>
<dbReference type="InterPro" id="IPR050643">
    <property type="entry name" value="Periplasmic_pilus_chap"/>
</dbReference>
<keyword evidence="3 6" id="KW-0732">Signal</keyword>
<evidence type="ECO:0000256" key="2">
    <source>
        <dbReference type="ARBA" id="ARBA00007399"/>
    </source>
</evidence>
<dbReference type="SUPFAM" id="SSF49584">
    <property type="entry name" value="Periplasmic chaperone C-domain"/>
    <property type="match status" value="1"/>
</dbReference>
<dbReference type="InterPro" id="IPR036316">
    <property type="entry name" value="Pili_assmbl_chap_C_dom_sf"/>
</dbReference>
<name>A0A1S8CL89_9GAMM</name>
<dbReference type="InterPro" id="IPR013783">
    <property type="entry name" value="Ig-like_fold"/>
</dbReference>
<evidence type="ECO:0000256" key="3">
    <source>
        <dbReference type="ARBA" id="ARBA00022729"/>
    </source>
</evidence>
<protein>
    <submittedName>
        <fullName evidence="9">Pilus assembly protein PapD</fullName>
    </submittedName>
</protein>
<sequence length="231" mass="25078">MTFVQGLLTTLLLMVFSAGAASDGVSLSQTRVIFSSEDKAQTIKVKNTGAKNYLIQSRVQREPNSASAAPFVVTPPLFPLGAESSQLLRILKQDQALPTDRESLFYLAVSAIPAQSAPVEQEARLSMGFQFVIKLFYRPAGLKIAAEKAYCQLKVTPTAQGIRIENPTPYFLSFGALTFDQSAVDLDAQPAMIAPLSSEIYPASKWVRQVHWQAINDFGGLSAPCQYALSA</sequence>
<keyword evidence="10" id="KW-1185">Reference proteome</keyword>
<dbReference type="GO" id="GO:0030288">
    <property type="term" value="C:outer membrane-bounded periplasmic space"/>
    <property type="evidence" value="ECO:0007669"/>
    <property type="project" value="InterPro"/>
</dbReference>